<accession>A0AAV7QJM2</accession>
<organism evidence="1 2">
    <name type="scientific">Pleurodeles waltl</name>
    <name type="common">Iberian ribbed newt</name>
    <dbReference type="NCBI Taxonomy" id="8319"/>
    <lineage>
        <taxon>Eukaryota</taxon>
        <taxon>Metazoa</taxon>
        <taxon>Chordata</taxon>
        <taxon>Craniata</taxon>
        <taxon>Vertebrata</taxon>
        <taxon>Euteleostomi</taxon>
        <taxon>Amphibia</taxon>
        <taxon>Batrachia</taxon>
        <taxon>Caudata</taxon>
        <taxon>Salamandroidea</taxon>
        <taxon>Salamandridae</taxon>
        <taxon>Pleurodelinae</taxon>
        <taxon>Pleurodeles</taxon>
    </lineage>
</organism>
<name>A0AAV7QJM2_PLEWA</name>
<proteinExistence type="predicted"/>
<dbReference type="EMBL" id="JANPWB010000010">
    <property type="protein sequence ID" value="KAJ1140280.1"/>
    <property type="molecule type" value="Genomic_DNA"/>
</dbReference>
<evidence type="ECO:0000313" key="1">
    <source>
        <dbReference type="EMBL" id="KAJ1140280.1"/>
    </source>
</evidence>
<dbReference type="Proteomes" id="UP001066276">
    <property type="component" value="Chromosome 6"/>
</dbReference>
<comment type="caution">
    <text evidence="1">The sequence shown here is derived from an EMBL/GenBank/DDBJ whole genome shotgun (WGS) entry which is preliminary data.</text>
</comment>
<feature type="non-terminal residue" evidence="1">
    <location>
        <position position="85"/>
    </location>
</feature>
<dbReference type="AlphaFoldDB" id="A0AAV7QJM2"/>
<keyword evidence="2" id="KW-1185">Reference proteome</keyword>
<evidence type="ECO:0000313" key="2">
    <source>
        <dbReference type="Proteomes" id="UP001066276"/>
    </source>
</evidence>
<reference evidence="1" key="1">
    <citation type="journal article" date="2022" name="bioRxiv">
        <title>Sequencing and chromosome-scale assembly of the giantPleurodeles waltlgenome.</title>
        <authorList>
            <person name="Brown T."/>
            <person name="Elewa A."/>
            <person name="Iarovenko S."/>
            <person name="Subramanian E."/>
            <person name="Araus A.J."/>
            <person name="Petzold A."/>
            <person name="Susuki M."/>
            <person name="Suzuki K.-i.T."/>
            <person name="Hayashi T."/>
            <person name="Toyoda A."/>
            <person name="Oliveira C."/>
            <person name="Osipova E."/>
            <person name="Leigh N.D."/>
            <person name="Simon A."/>
            <person name="Yun M.H."/>
        </authorList>
    </citation>
    <scope>NUCLEOTIDE SEQUENCE</scope>
    <source>
        <strain evidence="1">20211129_DDA</strain>
        <tissue evidence="1">Liver</tissue>
    </source>
</reference>
<protein>
    <submittedName>
        <fullName evidence="1">Uncharacterized protein</fullName>
    </submittedName>
</protein>
<sequence length="85" mass="9726">PVCLLKDTKCNQSSFHLSLFKQSLSSFAHVKVHLVTHTSCSLEQWALFFHNNFTGQSMDRPTLHNKTEGTDVPCKYQKSTVYTLH</sequence>
<feature type="non-terminal residue" evidence="1">
    <location>
        <position position="1"/>
    </location>
</feature>
<gene>
    <name evidence="1" type="ORF">NDU88_006637</name>
</gene>